<organism evidence="2 3">
    <name type="scientific">Cephaloticoccus capnophilus</name>
    <dbReference type="NCBI Taxonomy" id="1548208"/>
    <lineage>
        <taxon>Bacteria</taxon>
        <taxon>Pseudomonadati</taxon>
        <taxon>Verrucomicrobiota</taxon>
        <taxon>Opitutia</taxon>
        <taxon>Opitutales</taxon>
        <taxon>Opitutaceae</taxon>
        <taxon>Cephaloticoccus</taxon>
    </lineage>
</organism>
<dbReference type="Proteomes" id="UP000071392">
    <property type="component" value="Unassembled WGS sequence"/>
</dbReference>
<dbReference type="OrthoDB" id="9805728at2"/>
<evidence type="ECO:0000313" key="2">
    <source>
        <dbReference type="EMBL" id="KXU36072.1"/>
    </source>
</evidence>
<protein>
    <submittedName>
        <fullName evidence="2">MBL fold metallo-hydrolase</fullName>
    </submittedName>
</protein>
<gene>
    <name evidence="2" type="ORF">AXK12_04440</name>
</gene>
<dbReference type="Gene3D" id="3.60.15.10">
    <property type="entry name" value="Ribonuclease Z/Hydroxyacylglutathione hydrolase-like"/>
    <property type="match status" value="1"/>
</dbReference>
<dbReference type="Pfam" id="PF12706">
    <property type="entry name" value="Lactamase_B_2"/>
    <property type="match status" value="1"/>
</dbReference>
<dbReference type="EMBL" id="LSZP01000032">
    <property type="protein sequence ID" value="KXU36072.1"/>
    <property type="molecule type" value="Genomic_DNA"/>
</dbReference>
<dbReference type="PIRSF" id="PIRSF038896">
    <property type="entry name" value="NAPE-PLD"/>
    <property type="match status" value="1"/>
</dbReference>
<keyword evidence="2" id="KW-0378">Hydrolase</keyword>
<dbReference type="PANTHER" id="PTHR15032:SF4">
    <property type="entry name" value="N-ACYL-PHOSPHATIDYLETHANOLAMINE-HYDROLYZING PHOSPHOLIPASE D"/>
    <property type="match status" value="1"/>
</dbReference>
<evidence type="ECO:0000313" key="3">
    <source>
        <dbReference type="Proteomes" id="UP000071392"/>
    </source>
</evidence>
<dbReference type="GO" id="GO:0070290">
    <property type="term" value="F:N-acylphosphatidylethanolamine-specific phospholipase D activity"/>
    <property type="evidence" value="ECO:0007669"/>
    <property type="project" value="InterPro"/>
</dbReference>
<dbReference type="RefSeq" id="WP_068711619.1">
    <property type="nucleotide sequence ID" value="NZ_LSZP01000032.1"/>
</dbReference>
<dbReference type="AlphaFoldDB" id="A0A139SNK6"/>
<comment type="caution">
    <text evidence="2">The sequence shown here is derived from an EMBL/GenBank/DDBJ whole genome shotgun (WGS) entry which is preliminary data.</text>
</comment>
<name>A0A139SNK6_9BACT</name>
<dbReference type="GO" id="GO:0008270">
    <property type="term" value="F:zinc ion binding"/>
    <property type="evidence" value="ECO:0007669"/>
    <property type="project" value="InterPro"/>
</dbReference>
<accession>A0A139SNK6</accession>
<evidence type="ECO:0000259" key="1">
    <source>
        <dbReference type="Pfam" id="PF12706"/>
    </source>
</evidence>
<dbReference type="PANTHER" id="PTHR15032">
    <property type="entry name" value="N-ACYL-PHOSPHATIDYLETHANOLAMINE-HYDROLYZING PHOSPHOLIPASE D"/>
    <property type="match status" value="1"/>
</dbReference>
<feature type="domain" description="Metallo-beta-lactamase" evidence="1">
    <location>
        <begin position="127"/>
        <end position="344"/>
    </location>
</feature>
<reference evidence="2 3" key="1">
    <citation type="submission" date="2016-02" db="EMBL/GenBank/DDBJ databases">
        <authorList>
            <person name="Wen L."/>
            <person name="He K."/>
            <person name="Yang H."/>
        </authorList>
    </citation>
    <scope>NUCLEOTIDE SEQUENCE [LARGE SCALE GENOMIC DNA]</scope>
    <source>
        <strain evidence="2 3">CV41</strain>
    </source>
</reference>
<sequence>MKKLRTPMLILLCLASLLGLTASTALLYYWVHPIFGAAPQGARLDRITASPNYANGAFQNQIETPMLTANESRLSLMWRGFATRKRPETRPPRPLPTIKTDLRALDPAQDLVIWLGHSSYYVQLDGRRILIDPIFNDHAAPFPWMNRSFAGTDLYTAADLPDIDLLVITHDHYDHLDYKTARALRSKASKVLTPLGVGAHLEAWGYPDYRVNEIDWGDVFRVGAIGSNRASRRDGSAQSGNRAEKPALEIIATPGRHFSGRTFKRSQTLWMGLILRTPTRRLFFSGDTGYGPHFAQIGAQYGPFDWVTLDTGQYNPRWAFMHMQPEEAAQAAEALRAHAYTPGHVGRFTISDHDWDEPFKRASAASAGRSYALWTPEIGRPVYLDGRPQHFAPWWEEEENGH</sequence>
<dbReference type="InterPro" id="IPR024884">
    <property type="entry name" value="NAPE-PLD"/>
</dbReference>
<proteinExistence type="predicted"/>
<dbReference type="STRING" id="1548208.AXK12_04440"/>
<dbReference type="GO" id="GO:0005737">
    <property type="term" value="C:cytoplasm"/>
    <property type="evidence" value="ECO:0007669"/>
    <property type="project" value="TreeGrafter"/>
</dbReference>
<dbReference type="InterPro" id="IPR001279">
    <property type="entry name" value="Metallo-B-lactamas"/>
</dbReference>
<keyword evidence="3" id="KW-1185">Reference proteome</keyword>
<dbReference type="InterPro" id="IPR036866">
    <property type="entry name" value="RibonucZ/Hydroxyglut_hydro"/>
</dbReference>
<dbReference type="SUPFAM" id="SSF56281">
    <property type="entry name" value="Metallo-hydrolase/oxidoreductase"/>
    <property type="match status" value="1"/>
</dbReference>